<dbReference type="InterPro" id="IPR016032">
    <property type="entry name" value="Sig_transdc_resp-reg_C-effctor"/>
</dbReference>
<comment type="caution">
    <text evidence="2">The sequence shown here is derived from an EMBL/GenBank/DDBJ whole genome shotgun (WGS) entry which is preliminary data.</text>
</comment>
<dbReference type="OrthoDB" id="5497412at2"/>
<reference evidence="2 3" key="1">
    <citation type="submission" date="2017-07" db="EMBL/GenBank/DDBJ databases">
        <title>Acidovorax KNDSW TSA 6 genome sequence and assembly.</title>
        <authorList>
            <person name="Mayilraj S."/>
        </authorList>
    </citation>
    <scope>NUCLEOTIDE SEQUENCE [LARGE SCALE GENOMIC DNA]</scope>
    <source>
        <strain evidence="2 3">KNDSW-TSA6</strain>
    </source>
</reference>
<proteinExistence type="predicted"/>
<dbReference type="Proteomes" id="UP000215441">
    <property type="component" value="Unassembled WGS sequence"/>
</dbReference>
<dbReference type="SUPFAM" id="SSF46894">
    <property type="entry name" value="C-terminal effector domain of the bipartite response regulators"/>
    <property type="match status" value="1"/>
</dbReference>
<name>A0A235ET32_9BURK</name>
<evidence type="ECO:0000313" key="2">
    <source>
        <dbReference type="EMBL" id="OYD52208.1"/>
    </source>
</evidence>
<evidence type="ECO:0000313" key="3">
    <source>
        <dbReference type="Proteomes" id="UP000215441"/>
    </source>
</evidence>
<dbReference type="InterPro" id="IPR000792">
    <property type="entry name" value="Tscrpt_reg_LuxR_C"/>
</dbReference>
<feature type="domain" description="HTH luxR-type" evidence="1">
    <location>
        <begin position="324"/>
        <end position="381"/>
    </location>
</feature>
<organism evidence="2 3">
    <name type="scientific">Acidovorax kalamii</name>
    <dbReference type="NCBI Taxonomy" id="2004485"/>
    <lineage>
        <taxon>Bacteria</taxon>
        <taxon>Pseudomonadati</taxon>
        <taxon>Pseudomonadota</taxon>
        <taxon>Betaproteobacteria</taxon>
        <taxon>Burkholderiales</taxon>
        <taxon>Comamonadaceae</taxon>
        <taxon>Acidovorax</taxon>
    </lineage>
</organism>
<dbReference type="SMART" id="SM00421">
    <property type="entry name" value="HTH_LUXR"/>
    <property type="match status" value="1"/>
</dbReference>
<dbReference type="RefSeq" id="WP_094285701.1">
    <property type="nucleotide sequence ID" value="NZ_NOIG01000001.1"/>
</dbReference>
<dbReference type="GO" id="GO:0006355">
    <property type="term" value="P:regulation of DNA-templated transcription"/>
    <property type="evidence" value="ECO:0007669"/>
    <property type="project" value="InterPro"/>
</dbReference>
<protein>
    <recommendedName>
        <fullName evidence="1">HTH luxR-type domain-containing protein</fullName>
    </recommendedName>
</protein>
<dbReference type="AlphaFoldDB" id="A0A235ET32"/>
<dbReference type="GO" id="GO:0003677">
    <property type="term" value="F:DNA binding"/>
    <property type="evidence" value="ECO:0007669"/>
    <property type="project" value="InterPro"/>
</dbReference>
<keyword evidence="3" id="KW-1185">Reference proteome</keyword>
<gene>
    <name evidence="2" type="ORF">CBY09_01595</name>
</gene>
<evidence type="ECO:0000259" key="1">
    <source>
        <dbReference type="SMART" id="SM00421"/>
    </source>
</evidence>
<accession>A0A235ET32</accession>
<dbReference type="EMBL" id="NOIG01000001">
    <property type="protein sequence ID" value="OYD52208.1"/>
    <property type="molecule type" value="Genomic_DNA"/>
</dbReference>
<sequence>MTTLPTYAPNDIGMPGLIRSVYDAALDARRWQEFLARFAAEFSSQATMIFGQDFSDGSVEVTGGSTSLAAHHGVGDDAMASFAAYYCRTNVWTQDERMHHEGHIVNGSKFYPDKHLPRTEWHCDWLRPLDLFYTLAAVVEKRRHRSFNVTAVRSKRCGPYTADEELRLQSLVPHLQTAFALHRRLHRAEALAHASLSVMESLPMGVLLLGEGACLLHANGRAHSLAQSSGLLRIHERDGLHATQHADDQRLQAAMRAVVSTPTGAPMHAGTGMRLRSLTGSELHVMVAPLPHWSEPFGAHACGAVFISNPASALQSLEGVLRSLYGLTPAEARLAQGLVNGLSLQEYAEQQSVSIHTVRSQFRTIATKAGVGRQTDFVRAVLTGPAMLRRSEVALATP</sequence>
<dbReference type="Gene3D" id="1.10.10.10">
    <property type="entry name" value="Winged helix-like DNA-binding domain superfamily/Winged helix DNA-binding domain"/>
    <property type="match status" value="1"/>
</dbReference>
<dbReference type="InterPro" id="IPR036388">
    <property type="entry name" value="WH-like_DNA-bd_sf"/>
</dbReference>